<evidence type="ECO:0000259" key="1">
    <source>
        <dbReference type="Pfam" id="PF17936"/>
    </source>
</evidence>
<accession>A0A1Y5TPN3</accession>
<gene>
    <name evidence="3" type="ORF">PAM7971_03682</name>
</gene>
<proteinExistence type="predicted"/>
<feature type="domain" description="Bacterial Ig-like" evidence="2">
    <location>
        <begin position="759"/>
        <end position="855"/>
    </location>
</feature>
<dbReference type="Proteomes" id="UP000193307">
    <property type="component" value="Unassembled WGS sequence"/>
</dbReference>
<dbReference type="InterPro" id="IPR013783">
    <property type="entry name" value="Ig-like_fold"/>
</dbReference>
<feature type="domain" description="Bacterial Ig" evidence="1">
    <location>
        <begin position="292"/>
        <end position="358"/>
    </location>
</feature>
<dbReference type="NCBIfam" id="NF033510">
    <property type="entry name" value="Ca_tandemer"/>
    <property type="match status" value="7"/>
</dbReference>
<dbReference type="InterPro" id="IPR044016">
    <property type="entry name" value="Big_13"/>
</dbReference>
<dbReference type="Pfam" id="PF17936">
    <property type="entry name" value="Big_6"/>
    <property type="match status" value="1"/>
</dbReference>
<feature type="domain" description="Bacterial Ig-like" evidence="2">
    <location>
        <begin position="393"/>
        <end position="464"/>
    </location>
</feature>
<protein>
    <submittedName>
        <fullName evidence="3">Uncharacterized protein</fullName>
    </submittedName>
</protein>
<dbReference type="EMBL" id="FWFW01000018">
    <property type="protein sequence ID" value="SLN69042.1"/>
    <property type="molecule type" value="Genomic_DNA"/>
</dbReference>
<dbReference type="RefSeq" id="WP_085850749.1">
    <property type="nucleotide sequence ID" value="NZ_FNZV01000019.1"/>
</dbReference>
<name>A0A1Y5TPN3_9RHOB</name>
<dbReference type="AlphaFoldDB" id="A0A1Y5TPN3"/>
<sequence length="1049" mass="105634">MFNIQFSLRDSFGNTEQGTLSFSDKTDRISMIGVQDVSLNTSSAAIDNYTRNGNDLIVKLTDGNILVLEGYFAEGDKDLLLSERGMMTHVELDVMGDGELIATYSDVDLTGKWSEYDQLVFLDLERVEPVVAPLAPALLGLGGGAGAAAAAAGVVGLGMLDGGEGGGNSPDTTAPDVAATGGVESAGDMVNGDDYNDGTVTVVGTTEPGSTVEVTIDDVTVVAVVDDTGAWVADFDSSLLEEGEYSTDVTIVATDGAGNSTTVIDQLVVDTEAENLTFSTVEGDDVVNIEEASDGLTISGTSEAGATVSVTLEGQVVETTVGADGTWTVSFDADALPAGTYDTIVHATVTDAAGNAATYMHDVHVDLENSLTISTGTVGGDGAVNSVELASDVAITGTGEAGSTVVVTVEGVSRTVTVADDGSWTATYEAGTLPSGTYDATVAAVATDAAGNVVSSSGTFHIDTEAGVAIDAGHSGGDEIVNLSESGAPLAFTGTADAGSTVVVTLGSSTLTTVAGTDGTWSVVYPAGTLAAGEYDTTLTAVATDEYGNTATSITSVTVDTVAGTVALSATPIEGDNVINAVEASDGVWVTGTATPGIDVEVTLGGVSHTVQSSSAGTFSVLFAASEVTPGDYDSTVTATITDTAGNTMSVNAGVQVDTFVDNFATTSSIGGADMVMNSAETADGLTLSGTVEPYSSVRVSIGGASYTGAAGSDGTWSIDVPSGALPRGEGTANIVVSSTDPAGNTATLNETVTYDTLVNELSMDSNVGGDGVFNATEMNTSGVVLTGDVEAGSTVFVTVEGVTHEATVDAAGNWSVTYAPGELPDGEYSASVSITATDAAGNTATETASFDIDTFGEAPMIEGYFRSVEGISSVAVQESSDTLSVFAVSEDGQATQVAVDSEVDLGANTLLSFGSDVPNGSQIVVSSEDAAGNTSGTLFVLDTGSSRPAGVYFDVDIDNAGLSDFDLGAIDLQFVNGGELTLNNADLDRLTGDDGTLTVHGGGDDRVVLTDAAEFDGKTEVDGQAYDIYTLGDDAVLLVDENIEVVLP</sequence>
<evidence type="ECO:0000259" key="2">
    <source>
        <dbReference type="Pfam" id="PF19077"/>
    </source>
</evidence>
<evidence type="ECO:0000313" key="4">
    <source>
        <dbReference type="Proteomes" id="UP000193307"/>
    </source>
</evidence>
<dbReference type="InterPro" id="IPR041498">
    <property type="entry name" value="Big_6"/>
</dbReference>
<feature type="domain" description="Bacterial Ig-like" evidence="2">
    <location>
        <begin position="471"/>
        <end position="561"/>
    </location>
</feature>
<evidence type="ECO:0000313" key="3">
    <source>
        <dbReference type="EMBL" id="SLN69042.1"/>
    </source>
</evidence>
<dbReference type="Pfam" id="PF19077">
    <property type="entry name" value="Big_13"/>
    <property type="match status" value="3"/>
</dbReference>
<dbReference type="OrthoDB" id="7858035at2"/>
<reference evidence="3 4" key="1">
    <citation type="submission" date="2017-03" db="EMBL/GenBank/DDBJ databases">
        <authorList>
            <person name="Afonso C.L."/>
            <person name="Miller P.J."/>
            <person name="Scott M.A."/>
            <person name="Spackman E."/>
            <person name="Goraichik I."/>
            <person name="Dimitrov K.M."/>
            <person name="Suarez D.L."/>
            <person name="Swayne D.E."/>
        </authorList>
    </citation>
    <scope>NUCLEOTIDE SEQUENCE [LARGE SCALE GENOMIC DNA]</scope>
    <source>
        <strain evidence="3 4">CECT 7971</strain>
    </source>
</reference>
<dbReference type="Gene3D" id="2.60.40.10">
    <property type="entry name" value="Immunoglobulins"/>
    <property type="match status" value="7"/>
</dbReference>
<organism evidence="3 4">
    <name type="scientific">Pacificibacter marinus</name>
    <dbReference type="NCBI Taxonomy" id="658057"/>
    <lineage>
        <taxon>Bacteria</taxon>
        <taxon>Pseudomonadati</taxon>
        <taxon>Pseudomonadota</taxon>
        <taxon>Alphaproteobacteria</taxon>
        <taxon>Rhodobacterales</taxon>
        <taxon>Roseobacteraceae</taxon>
        <taxon>Pacificibacter</taxon>
    </lineage>
</organism>
<dbReference type="STRING" id="658057.SAMN04488032_11912"/>
<keyword evidence="4" id="KW-1185">Reference proteome</keyword>